<dbReference type="HOGENOM" id="CLU_1931136_0_0_1"/>
<accession>B9HPC6</accession>
<evidence type="ECO:0000256" key="1">
    <source>
        <dbReference type="ARBA" id="ARBA00022857"/>
    </source>
</evidence>
<dbReference type="PANTHER" id="PTHR42898:SF6">
    <property type="entry name" value="NADP-DEPENDENT MANNITOL DEHYDROGENASE"/>
    <property type="match status" value="1"/>
</dbReference>
<dbReference type="GO" id="GO:0016491">
    <property type="term" value="F:oxidoreductase activity"/>
    <property type="evidence" value="ECO:0007669"/>
    <property type="project" value="UniProtKB-KW"/>
</dbReference>
<proteinExistence type="predicted"/>
<dbReference type="Proteomes" id="UP000006729">
    <property type="component" value="Chromosome 9"/>
</dbReference>
<evidence type="ECO:0000313" key="4">
    <source>
        <dbReference type="Proteomes" id="UP000006729"/>
    </source>
</evidence>
<dbReference type="AlphaFoldDB" id="B9HPC6"/>
<keyword evidence="4" id="KW-1185">Reference proteome</keyword>
<sequence>MLWWSSKPGAYGECIFNFWWQAQHPSKLFRIVVFLTWNARRVILCGHKSFTNESVLIACLLQQWQVKGFKVTGSVCNVTSKSERKKPMSTVPSLFDGELNILVSHPLLISFAKSFHYCSRKLKIGFPVLED</sequence>
<dbReference type="STRING" id="3694.B9HPC6"/>
<name>B9HPC6_POPTR</name>
<evidence type="ECO:0000256" key="2">
    <source>
        <dbReference type="ARBA" id="ARBA00023002"/>
    </source>
</evidence>
<protein>
    <submittedName>
        <fullName evidence="3">Uncharacterized protein</fullName>
    </submittedName>
</protein>
<dbReference type="InParanoid" id="B9HPC6"/>
<dbReference type="EMBL" id="CM009298">
    <property type="protein sequence ID" value="PNT19406.1"/>
    <property type="molecule type" value="Genomic_DNA"/>
</dbReference>
<dbReference type="InterPro" id="IPR045000">
    <property type="entry name" value="TR"/>
</dbReference>
<evidence type="ECO:0000313" key="3">
    <source>
        <dbReference type="EMBL" id="PNT19406.1"/>
    </source>
</evidence>
<keyword evidence="1" id="KW-0521">NADP</keyword>
<keyword evidence="2" id="KW-0560">Oxidoreductase</keyword>
<gene>
    <name evidence="3" type="ORF">POPTR_009G037200</name>
</gene>
<dbReference type="PANTHER" id="PTHR42898">
    <property type="entry name" value="TROPINONE REDUCTASE"/>
    <property type="match status" value="1"/>
</dbReference>
<dbReference type="eggNOG" id="KOG0725">
    <property type="taxonomic scope" value="Eukaryota"/>
</dbReference>
<organism evidence="3 4">
    <name type="scientific">Populus trichocarpa</name>
    <name type="common">Western balsam poplar</name>
    <name type="synonym">Populus balsamifera subsp. trichocarpa</name>
    <dbReference type="NCBI Taxonomy" id="3694"/>
    <lineage>
        <taxon>Eukaryota</taxon>
        <taxon>Viridiplantae</taxon>
        <taxon>Streptophyta</taxon>
        <taxon>Embryophyta</taxon>
        <taxon>Tracheophyta</taxon>
        <taxon>Spermatophyta</taxon>
        <taxon>Magnoliopsida</taxon>
        <taxon>eudicotyledons</taxon>
        <taxon>Gunneridae</taxon>
        <taxon>Pentapetalae</taxon>
        <taxon>rosids</taxon>
        <taxon>fabids</taxon>
        <taxon>Malpighiales</taxon>
        <taxon>Salicaceae</taxon>
        <taxon>Saliceae</taxon>
        <taxon>Populus</taxon>
    </lineage>
</organism>
<reference evidence="3 4" key="1">
    <citation type="journal article" date="2006" name="Science">
        <title>The genome of black cottonwood, Populus trichocarpa (Torr. &amp; Gray).</title>
        <authorList>
            <person name="Tuskan G.A."/>
            <person name="Difazio S."/>
            <person name="Jansson S."/>
            <person name="Bohlmann J."/>
            <person name="Grigoriev I."/>
            <person name="Hellsten U."/>
            <person name="Putnam N."/>
            <person name="Ralph S."/>
            <person name="Rombauts S."/>
            <person name="Salamov A."/>
            <person name="Schein J."/>
            <person name="Sterck L."/>
            <person name="Aerts A."/>
            <person name="Bhalerao R.R."/>
            <person name="Bhalerao R.P."/>
            <person name="Blaudez D."/>
            <person name="Boerjan W."/>
            <person name="Brun A."/>
            <person name="Brunner A."/>
            <person name="Busov V."/>
            <person name="Campbell M."/>
            <person name="Carlson J."/>
            <person name="Chalot M."/>
            <person name="Chapman J."/>
            <person name="Chen G.L."/>
            <person name="Cooper D."/>
            <person name="Coutinho P.M."/>
            <person name="Couturier J."/>
            <person name="Covert S."/>
            <person name="Cronk Q."/>
            <person name="Cunningham R."/>
            <person name="Davis J."/>
            <person name="Degroeve S."/>
            <person name="Dejardin A."/>
            <person name="Depamphilis C."/>
            <person name="Detter J."/>
            <person name="Dirks B."/>
            <person name="Dubchak I."/>
            <person name="Duplessis S."/>
            <person name="Ehlting J."/>
            <person name="Ellis B."/>
            <person name="Gendler K."/>
            <person name="Goodstein D."/>
            <person name="Gribskov M."/>
            <person name="Grimwood J."/>
            <person name="Groover A."/>
            <person name="Gunter L."/>
            <person name="Hamberger B."/>
            <person name="Heinze B."/>
            <person name="Helariutta Y."/>
            <person name="Henrissat B."/>
            <person name="Holligan D."/>
            <person name="Holt R."/>
            <person name="Huang W."/>
            <person name="Islam-Faridi N."/>
            <person name="Jones S."/>
            <person name="Jones-Rhoades M."/>
            <person name="Jorgensen R."/>
            <person name="Joshi C."/>
            <person name="Kangasjarvi J."/>
            <person name="Karlsson J."/>
            <person name="Kelleher C."/>
            <person name="Kirkpatrick R."/>
            <person name="Kirst M."/>
            <person name="Kohler A."/>
            <person name="Kalluri U."/>
            <person name="Larimer F."/>
            <person name="Leebens-Mack J."/>
            <person name="Leple J.C."/>
            <person name="Locascio P."/>
            <person name="Lou Y."/>
            <person name="Lucas S."/>
            <person name="Martin F."/>
            <person name="Montanini B."/>
            <person name="Napoli C."/>
            <person name="Nelson D.R."/>
            <person name="Nelson C."/>
            <person name="Nieminen K."/>
            <person name="Nilsson O."/>
            <person name="Pereda V."/>
            <person name="Peter G."/>
            <person name="Philippe R."/>
            <person name="Pilate G."/>
            <person name="Poliakov A."/>
            <person name="Razumovskaya J."/>
            <person name="Richardson P."/>
            <person name="Rinaldi C."/>
            <person name="Ritland K."/>
            <person name="Rouze P."/>
            <person name="Ryaboy D."/>
            <person name="Schmutz J."/>
            <person name="Schrader J."/>
            <person name="Segerman B."/>
            <person name="Shin H."/>
            <person name="Siddiqui A."/>
            <person name="Sterky F."/>
            <person name="Terry A."/>
            <person name="Tsai C.J."/>
            <person name="Uberbacher E."/>
            <person name="Unneberg P."/>
            <person name="Vahala J."/>
            <person name="Wall K."/>
            <person name="Wessler S."/>
            <person name="Yang G."/>
            <person name="Yin T."/>
            <person name="Douglas C."/>
            <person name="Marra M."/>
            <person name="Sandberg G."/>
            <person name="Van de Peer Y."/>
            <person name="Rokhsar D."/>
        </authorList>
    </citation>
    <scope>NUCLEOTIDE SEQUENCE [LARGE SCALE GENOMIC DNA]</scope>
    <source>
        <strain evidence="4">cv. Nisqually</strain>
    </source>
</reference>